<feature type="transmembrane region" description="Helical" evidence="6">
    <location>
        <begin position="533"/>
        <end position="551"/>
    </location>
</feature>
<dbReference type="NCBIfam" id="TIGR00360">
    <property type="entry name" value="ComEC_N-term"/>
    <property type="match status" value="1"/>
</dbReference>
<feature type="transmembrane region" description="Helical" evidence="6">
    <location>
        <begin position="277"/>
        <end position="300"/>
    </location>
</feature>
<dbReference type="Pfam" id="PF00753">
    <property type="entry name" value="Lactamase_B"/>
    <property type="match status" value="1"/>
</dbReference>
<dbReference type="InterPro" id="IPR004477">
    <property type="entry name" value="ComEC_N"/>
</dbReference>
<protein>
    <submittedName>
        <fullName evidence="8">ComEC family competence protein</fullName>
    </submittedName>
</protein>
<comment type="subcellular location">
    <subcellularLocation>
        <location evidence="1">Cell membrane</location>
        <topology evidence="1">Multi-pass membrane protein</topology>
    </subcellularLocation>
</comment>
<feature type="transmembrane region" description="Helical" evidence="6">
    <location>
        <begin position="336"/>
        <end position="356"/>
    </location>
</feature>
<feature type="transmembrane region" description="Helical" evidence="6">
    <location>
        <begin position="563"/>
        <end position="582"/>
    </location>
</feature>
<dbReference type="Proteomes" id="UP000316213">
    <property type="component" value="Unassembled WGS sequence"/>
</dbReference>
<reference evidence="8 9" key="1">
    <citation type="submission" date="2019-02" db="EMBL/GenBank/DDBJ databases">
        <title>Deep-cultivation of Planctomycetes and their phenomic and genomic characterization uncovers novel biology.</title>
        <authorList>
            <person name="Wiegand S."/>
            <person name="Jogler M."/>
            <person name="Boedeker C."/>
            <person name="Pinto D."/>
            <person name="Vollmers J."/>
            <person name="Rivas-Marin E."/>
            <person name="Kohn T."/>
            <person name="Peeters S.H."/>
            <person name="Heuer A."/>
            <person name="Rast P."/>
            <person name="Oberbeckmann S."/>
            <person name="Bunk B."/>
            <person name="Jeske O."/>
            <person name="Meyerdierks A."/>
            <person name="Storesund J.E."/>
            <person name="Kallscheuer N."/>
            <person name="Luecker S."/>
            <person name="Lage O.M."/>
            <person name="Pohl T."/>
            <person name="Merkel B.J."/>
            <person name="Hornburger P."/>
            <person name="Mueller R.-W."/>
            <person name="Bruemmer F."/>
            <person name="Labrenz M."/>
            <person name="Spormann A.M."/>
            <person name="Op Den Camp H."/>
            <person name="Overmann J."/>
            <person name="Amann R."/>
            <person name="Jetten M.S.M."/>
            <person name="Mascher T."/>
            <person name="Medema M.H."/>
            <person name="Devos D.P."/>
            <person name="Kaster A.-K."/>
            <person name="Ovreas L."/>
            <person name="Rohde M."/>
            <person name="Galperin M.Y."/>
            <person name="Jogler C."/>
        </authorList>
    </citation>
    <scope>NUCLEOTIDE SEQUENCE [LARGE SCALE GENOMIC DNA]</scope>
    <source>
        <strain evidence="8 9">Pla100</strain>
    </source>
</reference>
<keyword evidence="9" id="KW-1185">Reference proteome</keyword>
<evidence type="ECO:0000256" key="5">
    <source>
        <dbReference type="ARBA" id="ARBA00023136"/>
    </source>
</evidence>
<dbReference type="EMBL" id="SJPM01000002">
    <property type="protein sequence ID" value="TWU01644.1"/>
    <property type="molecule type" value="Genomic_DNA"/>
</dbReference>
<dbReference type="SMART" id="SM00849">
    <property type="entry name" value="Lactamase_B"/>
    <property type="match status" value="1"/>
</dbReference>
<feature type="domain" description="Metallo-beta-lactamase" evidence="7">
    <location>
        <begin position="596"/>
        <end position="802"/>
    </location>
</feature>
<dbReference type="PANTHER" id="PTHR30619:SF1">
    <property type="entry name" value="RECOMBINATION PROTEIN 2"/>
    <property type="match status" value="1"/>
</dbReference>
<feature type="transmembrane region" description="Helical" evidence="6">
    <location>
        <begin position="312"/>
        <end position="329"/>
    </location>
</feature>
<dbReference type="SUPFAM" id="SSF56281">
    <property type="entry name" value="Metallo-hydrolase/oxidoreductase"/>
    <property type="match status" value="1"/>
</dbReference>
<evidence type="ECO:0000256" key="2">
    <source>
        <dbReference type="ARBA" id="ARBA00022475"/>
    </source>
</evidence>
<sequence length="849" mass="93008">MTALASAALAGVAIDHAFPMRLAVWLSLMAASTLAWWTIRRRLTADQTARKYRGWDVVCLCITVACVLAIRHHSVIARYHDASVLDVLTETAEPTIAIGVVDEAVRVRRDPIDEVAPWIDAADLSGQPDASSRYQSLITLQLQTLRRGIQDISFSGRVLVRVNGDLSELRPGDRVRVLGHIATLPAPSNPGQSDPRIWAMRNEIHATLKADRVRDIERLEGQSRSSNSYRWVQRRVTDIATSARQTILQTVSPEQQGIALALILGQRDLLENDTSEALIVTGTAHLLSVSGLHLGILFLVARLIAGLLRMPLGGQLIFLAVVTLFYVAITGGRPPVLRAAILLATLMLSIAIARPYHPLNSLSLALIFLLWAMPLEIFSIGMQLSFLAVATLLSCGRPNRRSPTAANDAVDLEENFDRLADQSRPRWVRVAGYFVYAVKTAIWYSGCVTVVTLPLVWHEFHVVSPVSVLVNVILSPMMMVALSVGVATVVVSWIFAPLAIIPGWLCSLILSWMTSVIEWASEVPGGHFWLPSPSMFSVVTYFVGLVAILAFRARQSRRKPITIWSVLWIMLAWKLATIPAPLPPATFESTFIDVGHGTATILRPDRETVWLYDCGWLGNFRNRSDMIDEVLWSMGVTRIDGIVLSHADADHFNALPGLVKRFAIERIVTPPGMLSGEGRSLGQARRAIEASGVEVTELDATSEIPLNQLGDWWRQVEILHPPAQRIEGSDNANSMVLQINHADRPLLLPGDLEPPGTSVLISQPRPRPGGVMMAPHHGSLRMDADAVLQWARPSETVVSGGKRAAKVEVTEMLSATGGGVHVTSNVGCVRVRIDGGGTVQIRSWKVSPW</sequence>
<feature type="transmembrane region" description="Helical" evidence="6">
    <location>
        <begin position="362"/>
        <end position="393"/>
    </location>
</feature>
<dbReference type="InterPro" id="IPR036866">
    <property type="entry name" value="RibonucZ/Hydroxyglut_hydro"/>
</dbReference>
<evidence type="ECO:0000256" key="4">
    <source>
        <dbReference type="ARBA" id="ARBA00022989"/>
    </source>
</evidence>
<dbReference type="PANTHER" id="PTHR30619">
    <property type="entry name" value="DNA INTERNALIZATION/COMPETENCE PROTEIN COMEC/REC2"/>
    <property type="match status" value="1"/>
</dbReference>
<organism evidence="8 9">
    <name type="scientific">Neorhodopirellula pilleata</name>
    <dbReference type="NCBI Taxonomy" id="2714738"/>
    <lineage>
        <taxon>Bacteria</taxon>
        <taxon>Pseudomonadati</taxon>
        <taxon>Planctomycetota</taxon>
        <taxon>Planctomycetia</taxon>
        <taxon>Pirellulales</taxon>
        <taxon>Pirellulaceae</taxon>
        <taxon>Neorhodopirellula</taxon>
    </lineage>
</organism>
<accession>A0A5C6AU14</accession>
<dbReference type="InterPro" id="IPR052159">
    <property type="entry name" value="Competence_DNA_uptake"/>
</dbReference>
<dbReference type="GO" id="GO:0005886">
    <property type="term" value="C:plasma membrane"/>
    <property type="evidence" value="ECO:0007669"/>
    <property type="project" value="UniProtKB-SubCell"/>
</dbReference>
<name>A0A5C6AU14_9BACT</name>
<feature type="transmembrane region" description="Helical" evidence="6">
    <location>
        <begin position="23"/>
        <end position="39"/>
    </location>
</feature>
<evidence type="ECO:0000256" key="6">
    <source>
        <dbReference type="SAM" id="Phobius"/>
    </source>
</evidence>
<dbReference type="Pfam" id="PF13567">
    <property type="entry name" value="DUF4131"/>
    <property type="match status" value="1"/>
</dbReference>
<keyword evidence="5 6" id="KW-0472">Membrane</keyword>
<evidence type="ECO:0000256" key="3">
    <source>
        <dbReference type="ARBA" id="ARBA00022692"/>
    </source>
</evidence>
<comment type="caution">
    <text evidence="8">The sequence shown here is derived from an EMBL/GenBank/DDBJ whole genome shotgun (WGS) entry which is preliminary data.</text>
</comment>
<gene>
    <name evidence="8" type="ORF">Pla100_13790</name>
</gene>
<dbReference type="OrthoDB" id="9761531at2"/>
<feature type="transmembrane region" description="Helical" evidence="6">
    <location>
        <begin position="433"/>
        <end position="457"/>
    </location>
</feature>
<dbReference type="InterPro" id="IPR001279">
    <property type="entry name" value="Metallo-B-lactamas"/>
</dbReference>
<dbReference type="InterPro" id="IPR025405">
    <property type="entry name" value="DUF4131"/>
</dbReference>
<evidence type="ECO:0000313" key="8">
    <source>
        <dbReference type="EMBL" id="TWU01644.1"/>
    </source>
</evidence>
<dbReference type="AlphaFoldDB" id="A0A5C6AU14"/>
<keyword evidence="4 6" id="KW-1133">Transmembrane helix</keyword>
<keyword evidence="2" id="KW-1003">Cell membrane</keyword>
<evidence type="ECO:0000256" key="1">
    <source>
        <dbReference type="ARBA" id="ARBA00004651"/>
    </source>
</evidence>
<evidence type="ECO:0000259" key="7">
    <source>
        <dbReference type="SMART" id="SM00849"/>
    </source>
</evidence>
<dbReference type="Pfam" id="PF03772">
    <property type="entry name" value="Competence"/>
    <property type="match status" value="1"/>
</dbReference>
<dbReference type="InterPro" id="IPR035681">
    <property type="entry name" value="ComA-like_MBL"/>
</dbReference>
<proteinExistence type="predicted"/>
<dbReference type="CDD" id="cd07731">
    <property type="entry name" value="ComA-like_MBL-fold"/>
    <property type="match status" value="1"/>
</dbReference>
<keyword evidence="3 6" id="KW-0812">Transmembrane</keyword>
<evidence type="ECO:0000313" key="9">
    <source>
        <dbReference type="Proteomes" id="UP000316213"/>
    </source>
</evidence>
<dbReference type="Gene3D" id="3.60.15.10">
    <property type="entry name" value="Ribonuclease Z/Hydroxyacylglutathione hydrolase-like"/>
    <property type="match status" value="1"/>
</dbReference>